<dbReference type="EMBL" id="OB797302">
    <property type="protein sequence ID" value="CAD7434234.1"/>
    <property type="molecule type" value="Genomic_DNA"/>
</dbReference>
<evidence type="ECO:0000313" key="1">
    <source>
        <dbReference type="EMBL" id="CAD7434234.1"/>
    </source>
</evidence>
<proteinExistence type="predicted"/>
<gene>
    <name evidence="1" type="ORF">TMSB3V08_LOCUS10888</name>
</gene>
<protein>
    <submittedName>
        <fullName evidence="1">Uncharacterized protein</fullName>
    </submittedName>
</protein>
<organism evidence="1">
    <name type="scientific">Timema monikensis</name>
    <dbReference type="NCBI Taxonomy" id="170555"/>
    <lineage>
        <taxon>Eukaryota</taxon>
        <taxon>Metazoa</taxon>
        <taxon>Ecdysozoa</taxon>
        <taxon>Arthropoda</taxon>
        <taxon>Hexapoda</taxon>
        <taxon>Insecta</taxon>
        <taxon>Pterygota</taxon>
        <taxon>Neoptera</taxon>
        <taxon>Polyneoptera</taxon>
        <taxon>Phasmatodea</taxon>
        <taxon>Timematodea</taxon>
        <taxon>Timematoidea</taxon>
        <taxon>Timematidae</taxon>
        <taxon>Timema</taxon>
    </lineage>
</organism>
<dbReference type="AlphaFoldDB" id="A0A7R9HTV4"/>
<sequence length="197" mass="21567">MDKCMRDAYEGLVGLKLDNVNVRVLLYAEDAILMAENEKVEDSLPLAGTTPIYTHSSIAGVLSSASQSVSPGVDQRVWCLCGACRWVSLHLCTSVADQLTRTAENVVQLRKRISTEGDTVSESQKHNMVKALEEAINEAQHTLQLVAMPTNTSDQSTDPTLAIKLQDKCPSLNDLEKALAYFRILVNLCLEEEAVAC</sequence>
<accession>A0A7R9HTV4</accession>
<name>A0A7R9HTV4_9NEOP</name>
<reference evidence="1" key="1">
    <citation type="submission" date="2020-11" db="EMBL/GenBank/DDBJ databases">
        <authorList>
            <person name="Tran Van P."/>
        </authorList>
    </citation>
    <scope>NUCLEOTIDE SEQUENCE</scope>
</reference>